<dbReference type="SUPFAM" id="SSF56935">
    <property type="entry name" value="Porins"/>
    <property type="match status" value="1"/>
</dbReference>
<feature type="signal peptide" evidence="1">
    <location>
        <begin position="1"/>
        <end position="20"/>
    </location>
</feature>
<dbReference type="Pfam" id="PF07396">
    <property type="entry name" value="Porin_O_P"/>
    <property type="match status" value="1"/>
</dbReference>
<dbReference type="Gene3D" id="2.40.160.10">
    <property type="entry name" value="Porin"/>
    <property type="match status" value="1"/>
</dbReference>
<keyword evidence="1" id="KW-0732">Signal</keyword>
<gene>
    <name evidence="2" type="ORF">SR900_04375</name>
</gene>
<proteinExistence type="predicted"/>
<dbReference type="RefSeq" id="WP_018624158.1">
    <property type="nucleotide sequence ID" value="NZ_CP140158.1"/>
</dbReference>
<organism evidence="2 3">
    <name type="scientific">Kangiella aquimarina</name>
    <dbReference type="NCBI Taxonomy" id="261965"/>
    <lineage>
        <taxon>Bacteria</taxon>
        <taxon>Pseudomonadati</taxon>
        <taxon>Pseudomonadota</taxon>
        <taxon>Gammaproteobacteria</taxon>
        <taxon>Kangiellales</taxon>
        <taxon>Kangiellaceae</taxon>
        <taxon>Kangiella</taxon>
    </lineage>
</organism>
<name>A0ABZ0X6A3_9GAMM</name>
<evidence type="ECO:0000313" key="2">
    <source>
        <dbReference type="EMBL" id="WQG86131.1"/>
    </source>
</evidence>
<dbReference type="InterPro" id="IPR023614">
    <property type="entry name" value="Porin_dom_sf"/>
</dbReference>
<dbReference type="InterPro" id="IPR010870">
    <property type="entry name" value="Porin_O/P"/>
</dbReference>
<keyword evidence="3" id="KW-1185">Reference proteome</keyword>
<evidence type="ECO:0000313" key="3">
    <source>
        <dbReference type="Proteomes" id="UP001324185"/>
    </source>
</evidence>
<feature type="chain" id="PRO_5046252303" evidence="1">
    <location>
        <begin position="21"/>
        <end position="378"/>
    </location>
</feature>
<dbReference type="EMBL" id="CP140158">
    <property type="protein sequence ID" value="WQG86131.1"/>
    <property type="molecule type" value="Genomic_DNA"/>
</dbReference>
<reference evidence="2 3" key="1">
    <citation type="submission" date="2023-11" db="EMBL/GenBank/DDBJ databases">
        <title>MicrobeMod: A computational toolkit for identifying prokaryotic methylation and restriction-modification with nanopore sequencing.</title>
        <authorList>
            <person name="Crits-Christoph A."/>
            <person name="Kang S.C."/>
            <person name="Lee H."/>
            <person name="Ostrov N."/>
        </authorList>
    </citation>
    <scope>NUCLEOTIDE SEQUENCE [LARGE SCALE GENOMIC DNA]</scope>
    <source>
        <strain evidence="2 3">DSMZ 16071</strain>
    </source>
</reference>
<sequence length="378" mass="40727">MKLKLIAVAVATVISAPAFAETETSGKAGSGFTVKTDDVSFSVFGRVQYDVDIWDGDAFSTADESGSDSEIRRGRIGISGKIAKDWSGKIEFNFNDQTGESNIEDAYIKYSGIDGADLLIGKHKEPFGFEENTSSKDITAIERTTITNALSPGKNYGVSLGGGSNEFTWKFGIYDRGEEGNNIATGFSGRVTAAPIATKDEVLHLGFGYTQSRLAGNTYGEADQRLELHTADEKVGASSILGESIMAYNLEVAYASGPFHAQAEYFDGEVDGGNWTSDTDIEGYYAQAGYILTGESRPYSKGVFKRVKPKGDAGAWEVFGRYSNYEPGTDEAEVFTLGLNYYANAAVRIGLNYVSADMTEGGIDKDGDGLAVRFQYVF</sequence>
<evidence type="ECO:0000256" key="1">
    <source>
        <dbReference type="SAM" id="SignalP"/>
    </source>
</evidence>
<accession>A0ABZ0X6A3</accession>
<dbReference type="Proteomes" id="UP001324185">
    <property type="component" value="Chromosome"/>
</dbReference>
<protein>
    <submittedName>
        <fullName evidence="2">Porin</fullName>
    </submittedName>
</protein>